<dbReference type="InterPro" id="IPR043137">
    <property type="entry name" value="GGT_ssub_C"/>
</dbReference>
<feature type="binding site" evidence="7">
    <location>
        <position position="179"/>
    </location>
    <ligand>
        <name>L-glutamate</name>
        <dbReference type="ChEBI" id="CHEBI:29985"/>
    </ligand>
</feature>
<comment type="catalytic activity">
    <reaction evidence="1 8">
        <text>an S-substituted glutathione + H2O = an S-substituted L-cysteinylglycine + L-glutamate</text>
        <dbReference type="Rhea" id="RHEA:59468"/>
        <dbReference type="ChEBI" id="CHEBI:15377"/>
        <dbReference type="ChEBI" id="CHEBI:29985"/>
        <dbReference type="ChEBI" id="CHEBI:90779"/>
        <dbReference type="ChEBI" id="CHEBI:143103"/>
        <dbReference type="EC" id="3.4.19.13"/>
    </reaction>
</comment>
<dbReference type="STRING" id="1314782.A0A165V5P2"/>
<keyword evidence="8" id="KW-0012">Acyltransferase</keyword>
<comment type="similarity">
    <text evidence="4">Belongs to the gamma-glutamyltransferase family.</text>
</comment>
<dbReference type="GO" id="GO:0006751">
    <property type="term" value="P:glutathione catabolic process"/>
    <property type="evidence" value="ECO:0007669"/>
    <property type="project" value="UniProtKB-UniRule"/>
</dbReference>
<dbReference type="NCBIfam" id="TIGR00066">
    <property type="entry name" value="g_glut_trans"/>
    <property type="match status" value="1"/>
</dbReference>
<dbReference type="EC" id="2.3.2.2" evidence="8"/>
<dbReference type="Pfam" id="PF01019">
    <property type="entry name" value="G_glu_transpept"/>
    <property type="match status" value="1"/>
</dbReference>
<evidence type="ECO:0000313" key="10">
    <source>
        <dbReference type="Proteomes" id="UP000076761"/>
    </source>
</evidence>
<dbReference type="UniPathway" id="UPA00204"/>
<keyword evidence="10" id="KW-1185">Reference proteome</keyword>
<evidence type="ECO:0000256" key="7">
    <source>
        <dbReference type="PIRSR" id="PIRSR600101-2"/>
    </source>
</evidence>
<evidence type="ECO:0000256" key="5">
    <source>
        <dbReference type="ARBA" id="ARBA00047417"/>
    </source>
</evidence>
<dbReference type="SUPFAM" id="SSF56235">
    <property type="entry name" value="N-terminal nucleophile aminohydrolases (Ntn hydrolases)"/>
    <property type="match status" value="1"/>
</dbReference>
<dbReference type="GO" id="GO:0036374">
    <property type="term" value="F:glutathione hydrolase activity"/>
    <property type="evidence" value="ECO:0007669"/>
    <property type="project" value="UniProtKB-UniRule"/>
</dbReference>
<proteinExistence type="inferred from homology"/>
<evidence type="ECO:0000256" key="8">
    <source>
        <dbReference type="RuleBase" id="RU368068"/>
    </source>
</evidence>
<evidence type="ECO:0000313" key="9">
    <source>
        <dbReference type="EMBL" id="KZT29197.1"/>
    </source>
</evidence>
<dbReference type="OrthoDB" id="1081007at2759"/>
<comment type="catalytic activity">
    <reaction evidence="2 8">
        <text>glutathione + H2O = L-cysteinylglycine + L-glutamate</text>
        <dbReference type="Rhea" id="RHEA:28807"/>
        <dbReference type="ChEBI" id="CHEBI:15377"/>
        <dbReference type="ChEBI" id="CHEBI:29985"/>
        <dbReference type="ChEBI" id="CHEBI:57925"/>
        <dbReference type="ChEBI" id="CHEBI:61694"/>
        <dbReference type="EC" id="3.4.19.13"/>
    </reaction>
</comment>
<evidence type="ECO:0000256" key="2">
    <source>
        <dbReference type="ARBA" id="ARBA00001089"/>
    </source>
</evidence>
<dbReference type="EMBL" id="KV425555">
    <property type="protein sequence ID" value="KZT29197.1"/>
    <property type="molecule type" value="Genomic_DNA"/>
</dbReference>
<dbReference type="Gene3D" id="3.60.20.40">
    <property type="match status" value="1"/>
</dbReference>
<dbReference type="InterPro" id="IPR000101">
    <property type="entry name" value="GGT_peptidase"/>
</dbReference>
<dbReference type="EC" id="3.4.19.13" evidence="8"/>
<dbReference type="FunFam" id="3.60.20.40:FF:000001">
    <property type="entry name" value="Gamma-glutamyltranspeptidase 1"/>
    <property type="match status" value="1"/>
</dbReference>
<dbReference type="GO" id="GO:0000324">
    <property type="term" value="C:fungal-type vacuole"/>
    <property type="evidence" value="ECO:0007669"/>
    <property type="project" value="TreeGrafter"/>
</dbReference>
<evidence type="ECO:0000256" key="6">
    <source>
        <dbReference type="PIRSR" id="PIRSR600101-1"/>
    </source>
</evidence>
<dbReference type="PANTHER" id="PTHR11686:SF9">
    <property type="entry name" value="RE13973P"/>
    <property type="match status" value="1"/>
</dbReference>
<dbReference type="InterPro" id="IPR043138">
    <property type="entry name" value="GGT_lsub"/>
</dbReference>
<feature type="binding site" evidence="7">
    <location>
        <begin position="518"/>
        <end position="519"/>
    </location>
    <ligand>
        <name>L-glutamate</name>
        <dbReference type="ChEBI" id="CHEBI:29985"/>
    </ligand>
</feature>
<sequence>MIPSKALDAANVVASLPPLTLASKPRSSLPLYAAPPPPRPHKFIQSTFKRLLFISLSLFSLYYSFHTLRLFVTSPTAPPAPVETLISHDLDHHRNPAYLIKATHGAVASENEICSNIGVDVLKDGGNAVDAAVSTTLCIGVVNMFSSGLGGGGFMTVRLPPSSPSNPNSTSAVWTIDFRETAPAAANASMYVGNPLLSLFGGLAVGVPGELRGLEEAWRRWGRLEWKRLVEPSVRLARGWVMQEELGKRINYSVFRDLMLHNPDWSAIFAPNGTLLKAGQTIHRANLSNTLRVIAEKGADAFYNGSLTPPLLDKIRATGGIVTAADFAAYRPIVKPALQGTYKGMKVYTTHAPTSGGVLLFMLGLAERLGLGSEARGLGAHRIVEIMKFGFAARTKVSDPAFADDASRIYEILTPEYADAIVKNVTDDTTHPPEYYNPVYDVQIDHGTSHSSIVDKDGMAVAITSTINLVFGSQVMDPVTGVILNDEMDDFSTPGTPNAYGLWPSPYNYPAPHKRPLSSTVPTILESPRGSFLLAIGGSGGTRIFPAVFQTLVGVLEYGLDVGAAVEAGRVHDQLYPLETEVDSVYPAEGVQGLRDRGHNVTVADINRVAAVVNAVMNRTGTIYAASDSRKNGVAAGY</sequence>
<reference evidence="9 10" key="1">
    <citation type="journal article" date="2016" name="Mol. Biol. Evol.">
        <title>Comparative Genomics of Early-Diverging Mushroom-Forming Fungi Provides Insights into the Origins of Lignocellulose Decay Capabilities.</title>
        <authorList>
            <person name="Nagy L.G."/>
            <person name="Riley R."/>
            <person name="Tritt A."/>
            <person name="Adam C."/>
            <person name="Daum C."/>
            <person name="Floudas D."/>
            <person name="Sun H."/>
            <person name="Yadav J.S."/>
            <person name="Pangilinan J."/>
            <person name="Larsson K.H."/>
            <person name="Matsuura K."/>
            <person name="Barry K."/>
            <person name="Labutti K."/>
            <person name="Kuo R."/>
            <person name="Ohm R.A."/>
            <person name="Bhattacharya S.S."/>
            <person name="Shirouzu T."/>
            <person name="Yoshinaga Y."/>
            <person name="Martin F.M."/>
            <person name="Grigoriev I.V."/>
            <person name="Hibbett D.S."/>
        </authorList>
    </citation>
    <scope>NUCLEOTIDE SEQUENCE [LARGE SCALE GENOMIC DNA]</scope>
    <source>
        <strain evidence="9 10">HHB14362 ss-1</strain>
    </source>
</reference>
<feature type="binding site" evidence="7">
    <location>
        <position position="541"/>
    </location>
    <ligand>
        <name>L-glutamate</name>
        <dbReference type="ChEBI" id="CHEBI:29985"/>
    </ligand>
</feature>
<dbReference type="Gene3D" id="1.10.246.130">
    <property type="match status" value="1"/>
</dbReference>
<dbReference type="GO" id="GO:0103068">
    <property type="term" value="F:leukotriene C4 gamma-glutamyl transferase activity"/>
    <property type="evidence" value="ECO:0007669"/>
    <property type="project" value="UniProtKB-EC"/>
</dbReference>
<dbReference type="Proteomes" id="UP000076761">
    <property type="component" value="Unassembled WGS sequence"/>
</dbReference>
<feature type="binding site" evidence="7">
    <location>
        <position position="490"/>
    </location>
    <ligand>
        <name>L-glutamate</name>
        <dbReference type="ChEBI" id="CHEBI:29985"/>
    </ligand>
</feature>
<keyword evidence="8" id="KW-0378">Hydrolase</keyword>
<organism evidence="9 10">
    <name type="scientific">Neolentinus lepideus HHB14362 ss-1</name>
    <dbReference type="NCBI Taxonomy" id="1314782"/>
    <lineage>
        <taxon>Eukaryota</taxon>
        <taxon>Fungi</taxon>
        <taxon>Dikarya</taxon>
        <taxon>Basidiomycota</taxon>
        <taxon>Agaricomycotina</taxon>
        <taxon>Agaricomycetes</taxon>
        <taxon>Gloeophyllales</taxon>
        <taxon>Gloeophyllaceae</taxon>
        <taxon>Neolentinus</taxon>
    </lineage>
</organism>
<name>A0A165V5P2_9AGAM</name>
<dbReference type="FunCoup" id="A0A165V5P2">
    <property type="interactions" value="106"/>
</dbReference>
<comment type="function">
    <text evidence="8">Cleaves the gamma-glutamyl peptide bond of glutathione and glutathione conjugates.</text>
</comment>
<feature type="binding site" evidence="7">
    <location>
        <begin position="466"/>
        <end position="468"/>
    </location>
    <ligand>
        <name>L-glutamate</name>
        <dbReference type="ChEBI" id="CHEBI:29985"/>
    </ligand>
</feature>
<dbReference type="InParanoid" id="A0A165V5P2"/>
<feature type="active site" description="Nucleophile" evidence="6">
    <location>
        <position position="448"/>
    </location>
</feature>
<comment type="pathway">
    <text evidence="3 8">Sulfur metabolism; glutathione metabolism.</text>
</comment>
<gene>
    <name evidence="9" type="ORF">NEOLEDRAFT_1128790</name>
</gene>
<keyword evidence="8" id="KW-0808">Transferase</keyword>
<comment type="catalytic activity">
    <reaction evidence="5 8">
        <text>an N-terminal (5-L-glutamyl)-[peptide] + an alpha-amino acid = 5-L-glutamyl amino acid + an N-terminal L-alpha-aminoacyl-[peptide]</text>
        <dbReference type="Rhea" id="RHEA:23904"/>
        <dbReference type="Rhea" id="RHEA-COMP:9780"/>
        <dbReference type="Rhea" id="RHEA-COMP:9795"/>
        <dbReference type="ChEBI" id="CHEBI:77644"/>
        <dbReference type="ChEBI" id="CHEBI:78597"/>
        <dbReference type="ChEBI" id="CHEBI:78599"/>
        <dbReference type="ChEBI" id="CHEBI:78608"/>
        <dbReference type="EC" id="2.3.2.2"/>
    </reaction>
</comment>
<evidence type="ECO:0000256" key="3">
    <source>
        <dbReference type="ARBA" id="ARBA00005115"/>
    </source>
</evidence>
<protein>
    <recommendedName>
        <fullName evidence="8">Glutathione hydrolase</fullName>
        <ecNumber evidence="8">2.3.2.2</ecNumber>
        <ecNumber evidence="8">3.4.19.13</ecNumber>
    </recommendedName>
    <alternativeName>
        <fullName evidence="8">Gamma-glutamyltransferase</fullName>
    </alternativeName>
    <alternativeName>
        <fullName evidence="8">Gamma-glutamyltranspeptidase</fullName>
    </alternativeName>
</protein>
<evidence type="ECO:0000256" key="4">
    <source>
        <dbReference type="ARBA" id="ARBA00009381"/>
    </source>
</evidence>
<dbReference type="AlphaFoldDB" id="A0A165V5P2"/>
<evidence type="ECO:0000256" key="1">
    <source>
        <dbReference type="ARBA" id="ARBA00001049"/>
    </source>
</evidence>
<dbReference type="GO" id="GO:0005886">
    <property type="term" value="C:plasma membrane"/>
    <property type="evidence" value="ECO:0007669"/>
    <property type="project" value="TreeGrafter"/>
</dbReference>
<accession>A0A165V5P2</accession>
<dbReference type="PANTHER" id="PTHR11686">
    <property type="entry name" value="GAMMA GLUTAMYL TRANSPEPTIDASE"/>
    <property type="match status" value="1"/>
</dbReference>
<dbReference type="PRINTS" id="PR01210">
    <property type="entry name" value="GGTRANSPTASE"/>
</dbReference>
<dbReference type="InterPro" id="IPR029055">
    <property type="entry name" value="Ntn_hydrolases_N"/>
</dbReference>